<keyword evidence="9" id="KW-1185">Reference proteome</keyword>
<keyword evidence="3 7" id="KW-0808">Transferase</keyword>
<dbReference type="Gene3D" id="3.40.50.11340">
    <property type="match status" value="1"/>
</dbReference>
<name>A0AAF0ZGE9_SOLVR</name>
<dbReference type="Pfam" id="PF03254">
    <property type="entry name" value="XG_FTase"/>
    <property type="match status" value="1"/>
</dbReference>
<dbReference type="GO" id="GO:0042546">
    <property type="term" value="P:cell wall biogenesis"/>
    <property type="evidence" value="ECO:0007669"/>
    <property type="project" value="InterPro"/>
</dbReference>
<evidence type="ECO:0000256" key="4">
    <source>
        <dbReference type="ARBA" id="ARBA00023034"/>
    </source>
</evidence>
<keyword evidence="6 7" id="KW-0961">Cell wall biogenesis/degradation</keyword>
<dbReference type="GO" id="GO:0008107">
    <property type="term" value="F:galactoside 2-alpha-L-fucosyltransferase activity"/>
    <property type="evidence" value="ECO:0007669"/>
    <property type="project" value="InterPro"/>
</dbReference>
<dbReference type="PANTHER" id="PTHR31889:SF2">
    <property type="entry name" value="FUCOSYLTRANSFERASE 3"/>
    <property type="match status" value="1"/>
</dbReference>
<dbReference type="EC" id="2.4.1.-" evidence="7"/>
<evidence type="ECO:0000256" key="5">
    <source>
        <dbReference type="ARBA" id="ARBA00023180"/>
    </source>
</evidence>
<organism evidence="8 9">
    <name type="scientific">Solanum verrucosum</name>
    <dbReference type="NCBI Taxonomy" id="315347"/>
    <lineage>
        <taxon>Eukaryota</taxon>
        <taxon>Viridiplantae</taxon>
        <taxon>Streptophyta</taxon>
        <taxon>Embryophyta</taxon>
        <taxon>Tracheophyta</taxon>
        <taxon>Spermatophyta</taxon>
        <taxon>Magnoliopsida</taxon>
        <taxon>eudicotyledons</taxon>
        <taxon>Gunneridae</taxon>
        <taxon>Pentapetalae</taxon>
        <taxon>asterids</taxon>
        <taxon>lamiids</taxon>
        <taxon>Solanales</taxon>
        <taxon>Solanaceae</taxon>
        <taxon>Solanoideae</taxon>
        <taxon>Solaneae</taxon>
        <taxon>Solanum</taxon>
    </lineage>
</organism>
<dbReference type="Gene3D" id="3.40.50.11350">
    <property type="match status" value="1"/>
</dbReference>
<keyword evidence="7" id="KW-1133">Transmembrane helix</keyword>
<dbReference type="InterPro" id="IPR004938">
    <property type="entry name" value="XG_FTase"/>
</dbReference>
<dbReference type="GO" id="GO:0009969">
    <property type="term" value="P:xyloglucan biosynthetic process"/>
    <property type="evidence" value="ECO:0007669"/>
    <property type="project" value="TreeGrafter"/>
</dbReference>
<accession>A0AAF0ZGE9</accession>
<dbReference type="Proteomes" id="UP001234989">
    <property type="component" value="Chromosome 7"/>
</dbReference>
<evidence type="ECO:0000256" key="1">
    <source>
        <dbReference type="ARBA" id="ARBA00010481"/>
    </source>
</evidence>
<sequence length="632" mass="72727">MKRLKRSWSDQRQAVSSLDRPVSMSKWSLNPVKLIVFFIVGFMVFTAASVILKDFPSHTRLRLLTEPTLFHVKISPNATEDVSHLSITVQKDKLLGGLLPSGFDERSCLSRHESVLYHKELRQKPSSYLISKLRNYEALHKQCGPHTVLYNTSVELIKSGQYRDSSDCNYLVWISYSGLGNRMLTLASAFLYALLTNRVLLVDPGVNMPDLFCEPFPGVSWLLPPDFPIIDLFSTFNQESPHCYGYMVKHDIIGNSTGSILPPFIYLHLAHDYDDQDKLFFCDQDQSILHKIPWLVMRTDNYFVPYLFLMPEFKQELSNLFPEKETIFHFLSRYLFHPTNSVWGLVMRYYQAYLDQADEKLGIQIRVFDTGVGPFKYVVDQITSCLMNENLLPQINREEPILNPSGKQKTIAVLITSLSIGYFEEFRNMYWEHPTVTGEIVGVYQPSQEEHQQTEKLWHERKALAEMYLLSLTDKLVTSAWSTFGYVAHGLGGLKPWILYKPENRTAHNPPCVQAVSLEPCFHAPPYYDCKKKAGTDTSKIVPHVRHCEDVSWGLKLFDQNELQVETMFEKYNFAGVFIQIQVVLTFYAQGTCMSLWDINRFQLSDLIDIEGDVMADVYFDVASRRGILITG</sequence>
<reference evidence="8" key="1">
    <citation type="submission" date="2023-08" db="EMBL/GenBank/DDBJ databases">
        <title>A de novo genome assembly of Solanum verrucosum Schlechtendal, a Mexican diploid species geographically isolated from the other diploid A-genome species in potato relatives.</title>
        <authorList>
            <person name="Hosaka K."/>
        </authorList>
    </citation>
    <scope>NUCLEOTIDE SEQUENCE</scope>
    <source>
        <tissue evidence="8">Young leaves</tissue>
    </source>
</reference>
<evidence type="ECO:0000256" key="7">
    <source>
        <dbReference type="RuleBase" id="RU367004"/>
    </source>
</evidence>
<proteinExistence type="inferred from homology"/>
<evidence type="ECO:0000256" key="3">
    <source>
        <dbReference type="ARBA" id="ARBA00022679"/>
    </source>
</evidence>
<keyword evidence="2 7" id="KW-0328">Glycosyltransferase</keyword>
<dbReference type="AlphaFoldDB" id="A0AAF0ZGE9"/>
<protein>
    <recommendedName>
        <fullName evidence="7">Fucosyltransferase</fullName>
        <ecNumber evidence="7">2.4.1.-</ecNumber>
    </recommendedName>
</protein>
<keyword evidence="7" id="KW-0472">Membrane</keyword>
<dbReference type="FunFam" id="3.40.50.11340:FF:000005">
    <property type="entry name" value="Galactoside 2-alpha-L-fucosyltransferase"/>
    <property type="match status" value="1"/>
</dbReference>
<comment type="similarity">
    <text evidence="1 7">Belongs to the glycosyltransferase 37 family.</text>
</comment>
<comment type="subcellular location">
    <subcellularLocation>
        <location evidence="7">Golgi apparatus</location>
        <location evidence="7">Golgi stack membrane</location>
        <topology evidence="7">Single-pass type II membrane protein</topology>
    </subcellularLocation>
</comment>
<gene>
    <name evidence="8" type="ORF">MTR67_032237</name>
</gene>
<evidence type="ECO:0000313" key="9">
    <source>
        <dbReference type="Proteomes" id="UP001234989"/>
    </source>
</evidence>
<feature type="transmembrane region" description="Helical" evidence="7">
    <location>
        <begin position="34"/>
        <end position="52"/>
    </location>
</feature>
<evidence type="ECO:0000313" key="8">
    <source>
        <dbReference type="EMBL" id="WMV38852.1"/>
    </source>
</evidence>
<dbReference type="PANTHER" id="PTHR31889">
    <property type="entry name" value="FUCOSYLTRANSFERASE 2-RELATED"/>
    <property type="match status" value="1"/>
</dbReference>
<dbReference type="EMBL" id="CP133618">
    <property type="protein sequence ID" value="WMV38852.1"/>
    <property type="molecule type" value="Genomic_DNA"/>
</dbReference>
<comment type="function">
    <text evidence="7">May be involved in cell wall biosynthesis.</text>
</comment>
<dbReference type="GO" id="GO:0032580">
    <property type="term" value="C:Golgi cisterna membrane"/>
    <property type="evidence" value="ECO:0007669"/>
    <property type="project" value="UniProtKB-SubCell"/>
</dbReference>
<evidence type="ECO:0000256" key="6">
    <source>
        <dbReference type="ARBA" id="ARBA00023316"/>
    </source>
</evidence>
<evidence type="ECO:0000256" key="2">
    <source>
        <dbReference type="ARBA" id="ARBA00022676"/>
    </source>
</evidence>
<keyword evidence="7" id="KW-0812">Transmembrane</keyword>
<keyword evidence="4 7" id="KW-0333">Golgi apparatus</keyword>
<dbReference type="GO" id="GO:0071555">
    <property type="term" value="P:cell wall organization"/>
    <property type="evidence" value="ECO:0007669"/>
    <property type="project" value="UniProtKB-UniRule"/>
</dbReference>
<keyword evidence="5" id="KW-0325">Glycoprotein</keyword>